<dbReference type="AlphaFoldDB" id="A0A0J7NPU6"/>
<reference evidence="5 6" key="1">
    <citation type="submission" date="2015-04" db="EMBL/GenBank/DDBJ databases">
        <title>Lasius niger genome sequencing.</title>
        <authorList>
            <person name="Konorov E.A."/>
            <person name="Nikitin M.A."/>
            <person name="Kirill M.V."/>
            <person name="Chang P."/>
        </authorList>
    </citation>
    <scope>NUCLEOTIDE SEQUENCE [LARGE SCALE GENOMIC DNA]</scope>
    <source>
        <tissue evidence="5">Whole</tissue>
    </source>
</reference>
<dbReference type="EMBL" id="LBMM01002680">
    <property type="protein sequence ID" value="KMQ94485.1"/>
    <property type="molecule type" value="Genomic_DNA"/>
</dbReference>
<dbReference type="STRING" id="67767.A0A0J7NPU6"/>
<dbReference type="InterPro" id="IPR001584">
    <property type="entry name" value="Integrase_cat-core"/>
</dbReference>
<feature type="region of interest" description="Disordered" evidence="1">
    <location>
        <begin position="282"/>
        <end position="324"/>
    </location>
</feature>
<evidence type="ECO:0000313" key="6">
    <source>
        <dbReference type="Proteomes" id="UP000036403"/>
    </source>
</evidence>
<dbReference type="PaxDb" id="67767-A0A0J7NPU6"/>
<sequence>MVFMDQFSKFTKCYPVKDQKLETIINIIEEKFLNETGIPETILTDNGGQFVTQRWKDYAVQVGFGIRRTSPYNPQANPVERVMRELGRVIRTYFHDRQTQWDKIIERFEKTMNNTEHFSTGSVPTTLHPEIDEKLEIDPRIQPEEERQIDMEEKRREVVQHLERKAATRKTQTDKHGAAKDLEPGDGVWIRLHRRSDASRKTTRKIHKVYDGPYKVREIIRKNAYLIEDLEGSSLRVFNARQLRPHREPKLKNPEAVPEEAEGAINVIRVIPEIKLKYPIHTDRETPKEENKIISSKRNGIIKKKIPEDQTKEKENQNSTRKGT</sequence>
<feature type="compositionally biased region" description="Basic and acidic residues" evidence="1">
    <location>
        <begin position="282"/>
        <end position="292"/>
    </location>
</feature>
<evidence type="ECO:0000259" key="2">
    <source>
        <dbReference type="PROSITE" id="PS50994"/>
    </source>
</evidence>
<evidence type="ECO:0000256" key="1">
    <source>
        <dbReference type="SAM" id="MobiDB-lite"/>
    </source>
</evidence>
<accession>A0A0J7NPU6</accession>
<evidence type="ECO:0000313" key="3">
    <source>
        <dbReference type="EMBL" id="KMQ93308.1"/>
    </source>
</evidence>
<name>A0A0J7NPU6_LASNI</name>
<dbReference type="SUPFAM" id="SSF53098">
    <property type="entry name" value="Ribonuclease H-like"/>
    <property type="match status" value="1"/>
</dbReference>
<feature type="compositionally biased region" description="Basic and acidic residues" evidence="1">
    <location>
        <begin position="305"/>
        <end position="316"/>
    </location>
</feature>
<dbReference type="PROSITE" id="PS50994">
    <property type="entry name" value="INTEGRASE"/>
    <property type="match status" value="1"/>
</dbReference>
<dbReference type="GO" id="GO:0003676">
    <property type="term" value="F:nucleic acid binding"/>
    <property type="evidence" value="ECO:0007669"/>
    <property type="project" value="InterPro"/>
</dbReference>
<dbReference type="OrthoDB" id="7555155at2759"/>
<organism evidence="5 6">
    <name type="scientific">Lasius niger</name>
    <name type="common">Black garden ant</name>
    <dbReference type="NCBI Taxonomy" id="67767"/>
    <lineage>
        <taxon>Eukaryota</taxon>
        <taxon>Metazoa</taxon>
        <taxon>Ecdysozoa</taxon>
        <taxon>Arthropoda</taxon>
        <taxon>Hexapoda</taxon>
        <taxon>Insecta</taxon>
        <taxon>Pterygota</taxon>
        <taxon>Neoptera</taxon>
        <taxon>Endopterygota</taxon>
        <taxon>Hymenoptera</taxon>
        <taxon>Apocrita</taxon>
        <taxon>Aculeata</taxon>
        <taxon>Formicoidea</taxon>
        <taxon>Formicidae</taxon>
        <taxon>Formicinae</taxon>
        <taxon>Lasius</taxon>
        <taxon>Lasius</taxon>
    </lineage>
</organism>
<keyword evidence="6" id="KW-1185">Reference proteome</keyword>
<dbReference type="Proteomes" id="UP000036403">
    <property type="component" value="Unassembled WGS sequence"/>
</dbReference>
<evidence type="ECO:0000313" key="5">
    <source>
        <dbReference type="EMBL" id="KMQ94485.1"/>
    </source>
</evidence>
<comment type="caution">
    <text evidence="5">The sequence shown here is derived from an EMBL/GenBank/DDBJ whole genome shotgun (WGS) entry which is preliminary data.</text>
</comment>
<gene>
    <name evidence="5" type="ORF">RF55_5359</name>
    <name evidence="4" type="ORF">RF55_6384</name>
    <name evidence="3" type="ORF">RF55_6598</name>
</gene>
<dbReference type="Pfam" id="PF00665">
    <property type="entry name" value="rve"/>
    <property type="match status" value="1"/>
</dbReference>
<proteinExistence type="predicted"/>
<dbReference type="EMBL" id="LBMM01003458">
    <property type="protein sequence ID" value="KMQ93511.1"/>
    <property type="molecule type" value="Genomic_DNA"/>
</dbReference>
<protein>
    <submittedName>
        <fullName evidence="5">Gag-pol fusion protein</fullName>
    </submittedName>
</protein>
<dbReference type="InterPro" id="IPR012337">
    <property type="entry name" value="RNaseH-like_sf"/>
</dbReference>
<dbReference type="PANTHER" id="PTHR37984">
    <property type="entry name" value="PROTEIN CBG26694"/>
    <property type="match status" value="1"/>
</dbReference>
<dbReference type="InterPro" id="IPR036397">
    <property type="entry name" value="RNaseH_sf"/>
</dbReference>
<feature type="domain" description="Integrase catalytic" evidence="2">
    <location>
        <begin position="1"/>
        <end position="132"/>
    </location>
</feature>
<dbReference type="PANTHER" id="PTHR37984:SF5">
    <property type="entry name" value="PROTEIN NYNRIN-LIKE"/>
    <property type="match status" value="1"/>
</dbReference>
<evidence type="ECO:0000313" key="4">
    <source>
        <dbReference type="EMBL" id="KMQ93511.1"/>
    </source>
</evidence>
<dbReference type="InterPro" id="IPR050951">
    <property type="entry name" value="Retrovirus_Pol_polyprotein"/>
</dbReference>
<dbReference type="GO" id="GO:0015074">
    <property type="term" value="P:DNA integration"/>
    <property type="evidence" value="ECO:0007669"/>
    <property type="project" value="InterPro"/>
</dbReference>
<dbReference type="Gene3D" id="3.30.420.10">
    <property type="entry name" value="Ribonuclease H-like superfamily/Ribonuclease H"/>
    <property type="match status" value="1"/>
</dbReference>
<dbReference type="EMBL" id="LBMM01003627">
    <property type="protein sequence ID" value="KMQ93308.1"/>
    <property type="molecule type" value="Genomic_DNA"/>
</dbReference>